<dbReference type="Gene3D" id="1.20.1250.20">
    <property type="entry name" value="MFS general substrate transporter like domains"/>
    <property type="match status" value="2"/>
</dbReference>
<feature type="transmembrane region" description="Helical" evidence="4">
    <location>
        <begin position="103"/>
        <end position="125"/>
    </location>
</feature>
<dbReference type="PANTHER" id="PTHR23523">
    <property type="match status" value="1"/>
</dbReference>
<feature type="transmembrane region" description="Helical" evidence="4">
    <location>
        <begin position="333"/>
        <end position="355"/>
    </location>
</feature>
<accession>A0A0L8BZA1</accession>
<feature type="transmembrane region" description="Helical" evidence="4">
    <location>
        <begin position="137"/>
        <end position="159"/>
    </location>
</feature>
<feature type="transmembrane region" description="Helical" evidence="4">
    <location>
        <begin position="299"/>
        <end position="321"/>
    </location>
</feature>
<gene>
    <name evidence="6" type="ORF">AC244_08855</name>
</gene>
<evidence type="ECO:0000259" key="5">
    <source>
        <dbReference type="PROSITE" id="PS50850"/>
    </source>
</evidence>
<evidence type="ECO:0000313" key="6">
    <source>
        <dbReference type="EMBL" id="KOF20021.1"/>
    </source>
</evidence>
<comment type="caution">
    <text evidence="6">The sequence shown here is derived from an EMBL/GenBank/DDBJ whole genome shotgun (WGS) entry which is preliminary data.</text>
</comment>
<feature type="domain" description="Major facilitator superfamily (MFS) profile" evidence="5">
    <location>
        <begin position="9"/>
        <end position="384"/>
    </location>
</feature>
<dbReference type="AlphaFoldDB" id="A0A0L8BZA1"/>
<evidence type="ECO:0000256" key="4">
    <source>
        <dbReference type="SAM" id="Phobius"/>
    </source>
</evidence>
<dbReference type="OrthoDB" id="5758872at2"/>
<dbReference type="RefSeq" id="WP_053248469.1">
    <property type="nucleotide sequence ID" value="NZ_LGAP01000003.1"/>
</dbReference>
<dbReference type="Pfam" id="PF07690">
    <property type="entry name" value="MFS_1"/>
    <property type="match status" value="1"/>
</dbReference>
<dbReference type="PATRIC" id="fig|106592.7.peg.4520"/>
<sequence length="402" mass="41773">MLRNRSSAACFPLIAGVAFVGLNLRPFITSVGTLATSVRAETGLSLQGMALLTLVPMLLMGLVGFIGPSLQGAFGARRSVIGALALLCGGCFLRLFASTGWAMIATAATIGFGVAIVQAVLPGTIKRQFPKHVGAMMGLYSSMLMGGGALGAQLSPIIAAKAGNWHVGLAWLAAPALIAAVLALCFLPADIRSQSRRPPARIFLKRPRTWLLMTCFGLVNSGYSSIVAWLAPSYQERGWSGPESGGLLAVLALCQAMAALVLPILASKGEDRRPWLWATLVMQTAGFAGLAFAPDAVPTVWAVLLGAGLGGCFALSMVVALDHLPAPEQAGTLSALMQGGGFLIAAIPPWLVAVLHDVTGAYVAGWGWHLVSIAIVMVLTTQLSPKGYTRAMSFPDGELKPA</sequence>
<dbReference type="GO" id="GO:0022857">
    <property type="term" value="F:transmembrane transporter activity"/>
    <property type="evidence" value="ECO:0007669"/>
    <property type="project" value="InterPro"/>
</dbReference>
<dbReference type="InterPro" id="IPR036259">
    <property type="entry name" value="MFS_trans_sf"/>
</dbReference>
<dbReference type="InterPro" id="IPR052524">
    <property type="entry name" value="MFS_Cyanate_Porter"/>
</dbReference>
<dbReference type="EMBL" id="LGAP01000003">
    <property type="protein sequence ID" value="KOF20021.1"/>
    <property type="molecule type" value="Genomic_DNA"/>
</dbReference>
<keyword evidence="2 4" id="KW-1133">Transmembrane helix</keyword>
<feature type="transmembrane region" description="Helical" evidence="4">
    <location>
        <begin position="50"/>
        <end position="67"/>
    </location>
</feature>
<evidence type="ECO:0000256" key="3">
    <source>
        <dbReference type="ARBA" id="ARBA00023136"/>
    </source>
</evidence>
<dbReference type="PANTHER" id="PTHR23523:SF1">
    <property type="entry name" value="CYANATE TRANSPORT PROTEIN CYNX"/>
    <property type="match status" value="1"/>
</dbReference>
<protein>
    <submittedName>
        <fullName evidence="6">Major facilitator transporter</fullName>
    </submittedName>
</protein>
<feature type="transmembrane region" description="Helical" evidence="4">
    <location>
        <begin position="210"/>
        <end position="232"/>
    </location>
</feature>
<reference evidence="7" key="1">
    <citation type="submission" date="2015-07" db="EMBL/GenBank/DDBJ databases">
        <title>Whole genome sequence of an Ensifer adhaerens strain isolated from a cave pool in the Wind Cave National Park.</title>
        <authorList>
            <person name="Eng W.W.H."/>
            <person name="Gan H.M."/>
            <person name="Barton H.A."/>
            <person name="Savka M.A."/>
        </authorList>
    </citation>
    <scope>NUCLEOTIDE SEQUENCE [LARGE SCALE GENOMIC DNA]</scope>
    <source>
        <strain evidence="7">SD006</strain>
    </source>
</reference>
<dbReference type="Proteomes" id="UP000037425">
    <property type="component" value="Unassembled WGS sequence"/>
</dbReference>
<organism evidence="6 7">
    <name type="scientific">Ensifer adhaerens</name>
    <name type="common">Sinorhizobium morelense</name>
    <dbReference type="NCBI Taxonomy" id="106592"/>
    <lineage>
        <taxon>Bacteria</taxon>
        <taxon>Pseudomonadati</taxon>
        <taxon>Pseudomonadota</taxon>
        <taxon>Alphaproteobacteria</taxon>
        <taxon>Hyphomicrobiales</taxon>
        <taxon>Rhizobiaceae</taxon>
        <taxon>Sinorhizobium/Ensifer group</taxon>
        <taxon>Ensifer</taxon>
    </lineage>
</organism>
<proteinExistence type="predicted"/>
<feature type="transmembrane region" description="Helical" evidence="4">
    <location>
        <begin position="79"/>
        <end position="97"/>
    </location>
</feature>
<dbReference type="SUPFAM" id="SSF103473">
    <property type="entry name" value="MFS general substrate transporter"/>
    <property type="match status" value="1"/>
</dbReference>
<feature type="transmembrane region" description="Helical" evidence="4">
    <location>
        <begin position="244"/>
        <end position="266"/>
    </location>
</feature>
<name>A0A0L8BZA1_ENSAD</name>
<evidence type="ECO:0000256" key="1">
    <source>
        <dbReference type="ARBA" id="ARBA00022692"/>
    </source>
</evidence>
<feature type="transmembrane region" description="Helical" evidence="4">
    <location>
        <begin position="275"/>
        <end position="293"/>
    </location>
</feature>
<evidence type="ECO:0000256" key="2">
    <source>
        <dbReference type="ARBA" id="ARBA00022989"/>
    </source>
</evidence>
<feature type="transmembrane region" description="Helical" evidence="4">
    <location>
        <begin position="361"/>
        <end position="380"/>
    </location>
</feature>
<dbReference type="InterPro" id="IPR011701">
    <property type="entry name" value="MFS"/>
</dbReference>
<feature type="transmembrane region" description="Helical" evidence="4">
    <location>
        <begin position="165"/>
        <end position="189"/>
    </location>
</feature>
<dbReference type="PROSITE" id="PS50850">
    <property type="entry name" value="MFS"/>
    <property type="match status" value="1"/>
</dbReference>
<dbReference type="InterPro" id="IPR020846">
    <property type="entry name" value="MFS_dom"/>
</dbReference>
<dbReference type="NCBIfam" id="NF007256">
    <property type="entry name" value="PRK09705.1"/>
    <property type="match status" value="1"/>
</dbReference>
<evidence type="ECO:0000313" key="7">
    <source>
        <dbReference type="Proteomes" id="UP000037425"/>
    </source>
</evidence>
<keyword evidence="1 4" id="KW-0812">Transmembrane</keyword>
<keyword evidence="3 4" id="KW-0472">Membrane</keyword>